<accession>A0A2H3BLS1</accession>
<organism evidence="2 3">
    <name type="scientific">Armillaria solidipes</name>
    <dbReference type="NCBI Taxonomy" id="1076256"/>
    <lineage>
        <taxon>Eukaryota</taxon>
        <taxon>Fungi</taxon>
        <taxon>Dikarya</taxon>
        <taxon>Basidiomycota</taxon>
        <taxon>Agaricomycotina</taxon>
        <taxon>Agaricomycetes</taxon>
        <taxon>Agaricomycetidae</taxon>
        <taxon>Agaricales</taxon>
        <taxon>Marasmiineae</taxon>
        <taxon>Physalacriaceae</taxon>
        <taxon>Armillaria</taxon>
    </lineage>
</organism>
<keyword evidence="3" id="KW-1185">Reference proteome</keyword>
<dbReference type="STRING" id="1076256.A0A2H3BLS1"/>
<protein>
    <submittedName>
        <fullName evidence="2">Uncharacterized protein</fullName>
    </submittedName>
</protein>
<reference evidence="3" key="1">
    <citation type="journal article" date="2017" name="Nat. Ecol. Evol.">
        <title>Genome expansion and lineage-specific genetic innovations in the forest pathogenic fungi Armillaria.</title>
        <authorList>
            <person name="Sipos G."/>
            <person name="Prasanna A.N."/>
            <person name="Walter M.C."/>
            <person name="O'Connor E."/>
            <person name="Balint B."/>
            <person name="Krizsan K."/>
            <person name="Kiss B."/>
            <person name="Hess J."/>
            <person name="Varga T."/>
            <person name="Slot J."/>
            <person name="Riley R."/>
            <person name="Boka B."/>
            <person name="Rigling D."/>
            <person name="Barry K."/>
            <person name="Lee J."/>
            <person name="Mihaltcheva S."/>
            <person name="LaButti K."/>
            <person name="Lipzen A."/>
            <person name="Waldron R."/>
            <person name="Moloney N.M."/>
            <person name="Sperisen C."/>
            <person name="Kredics L."/>
            <person name="Vagvoelgyi C."/>
            <person name="Patrignani A."/>
            <person name="Fitzpatrick D."/>
            <person name="Nagy I."/>
            <person name="Doyle S."/>
            <person name="Anderson J.B."/>
            <person name="Grigoriev I.V."/>
            <person name="Gueldener U."/>
            <person name="Muensterkoetter M."/>
            <person name="Nagy L.G."/>
        </authorList>
    </citation>
    <scope>NUCLEOTIDE SEQUENCE [LARGE SCALE GENOMIC DNA]</scope>
    <source>
        <strain evidence="3">28-4</strain>
    </source>
</reference>
<dbReference type="AlphaFoldDB" id="A0A2H3BLS1"/>
<evidence type="ECO:0000256" key="1">
    <source>
        <dbReference type="SAM" id="MobiDB-lite"/>
    </source>
</evidence>
<feature type="region of interest" description="Disordered" evidence="1">
    <location>
        <begin position="158"/>
        <end position="203"/>
    </location>
</feature>
<feature type="non-terminal residue" evidence="2">
    <location>
        <position position="1"/>
    </location>
</feature>
<feature type="non-terminal residue" evidence="2">
    <location>
        <position position="203"/>
    </location>
</feature>
<dbReference type="Proteomes" id="UP000218334">
    <property type="component" value="Unassembled WGS sequence"/>
</dbReference>
<evidence type="ECO:0000313" key="3">
    <source>
        <dbReference type="Proteomes" id="UP000218334"/>
    </source>
</evidence>
<evidence type="ECO:0000313" key="2">
    <source>
        <dbReference type="EMBL" id="PBK71809.1"/>
    </source>
</evidence>
<gene>
    <name evidence="2" type="ORF">ARMSODRAFT_841834</name>
</gene>
<sequence>TRHSEALRMELKTKREAELLAALHISEQTNQIYQWRMIELQATNILNEAYCKALREQLAFREAKKSRKGKGRLMGDGLPVLLTSDFFYERVVEFEEEQQRKQREKEERQMGKEERKKALTVWEEKVTKCQKIVDARRAEWEREKQEYVAAKLKWASDKKKDKVKGRFTGVQPKLGTLPPAIPKPKVNAEVPESSGSDDEADDE</sequence>
<dbReference type="EMBL" id="KZ293423">
    <property type="protein sequence ID" value="PBK71809.1"/>
    <property type="molecule type" value="Genomic_DNA"/>
</dbReference>
<proteinExistence type="predicted"/>
<name>A0A2H3BLS1_9AGAR</name>